<comment type="caution">
    <text evidence="2">The sequence shown here is derived from an EMBL/GenBank/DDBJ whole genome shotgun (WGS) entry which is preliminary data.</text>
</comment>
<dbReference type="SUPFAM" id="SSF53850">
    <property type="entry name" value="Periplasmic binding protein-like II"/>
    <property type="match status" value="1"/>
</dbReference>
<dbReference type="InterPro" id="IPR005119">
    <property type="entry name" value="LysR_subst-bd"/>
</dbReference>
<reference evidence="2 3" key="1">
    <citation type="submission" date="2024-10" db="EMBL/GenBank/DDBJ databases">
        <title>The Natural Products Discovery Center: Release of the First 8490 Sequenced Strains for Exploring Actinobacteria Biosynthetic Diversity.</title>
        <authorList>
            <person name="Kalkreuter E."/>
            <person name="Kautsar S.A."/>
            <person name="Yang D."/>
            <person name="Bader C.D."/>
            <person name="Teijaro C.N."/>
            <person name="Fluegel L."/>
            <person name="Davis C.M."/>
            <person name="Simpson J.R."/>
            <person name="Lauterbach L."/>
            <person name="Steele A.D."/>
            <person name="Gui C."/>
            <person name="Meng S."/>
            <person name="Li G."/>
            <person name="Viehrig K."/>
            <person name="Ye F."/>
            <person name="Su P."/>
            <person name="Kiefer A.F."/>
            <person name="Nichols A."/>
            <person name="Cepeda A.J."/>
            <person name="Yan W."/>
            <person name="Fan B."/>
            <person name="Jiang Y."/>
            <person name="Adhikari A."/>
            <person name="Zheng C.-J."/>
            <person name="Schuster L."/>
            <person name="Cowan T.M."/>
            <person name="Smanski M.J."/>
            <person name="Chevrette M.G."/>
            <person name="De Carvalho L.P.S."/>
            <person name="Shen B."/>
        </authorList>
    </citation>
    <scope>NUCLEOTIDE SEQUENCE [LARGE SCALE GENOMIC DNA]</scope>
    <source>
        <strain evidence="2 3">NPDC005497</strain>
    </source>
</reference>
<keyword evidence="3" id="KW-1185">Reference proteome</keyword>
<dbReference type="Gene3D" id="3.40.190.290">
    <property type="match status" value="1"/>
</dbReference>
<sequence length="134" mass="13584">MSHGSDSLVAVVPPDSYLAVLDEVTWTELTLEPFVALQPGTGVRRLTDFGFASAGAAPHALVTARGVATVAGLVAAGIGVSAVPQAVLPLIGFQPLAVRALAEPTVTREICLLGRDSPPPAAQAFRGAVAEAFA</sequence>
<protein>
    <submittedName>
        <fullName evidence="2">LysR substrate-binding domain-containing protein</fullName>
    </submittedName>
</protein>
<organism evidence="2 3">
    <name type="scientific">Streptomyces tibetensis</name>
    <dbReference type="NCBI Taxonomy" id="2382123"/>
    <lineage>
        <taxon>Bacteria</taxon>
        <taxon>Bacillati</taxon>
        <taxon>Actinomycetota</taxon>
        <taxon>Actinomycetes</taxon>
        <taxon>Kitasatosporales</taxon>
        <taxon>Streptomycetaceae</taxon>
        <taxon>Streptomyces</taxon>
    </lineage>
</organism>
<dbReference type="Pfam" id="PF03466">
    <property type="entry name" value="LysR_substrate"/>
    <property type="match status" value="1"/>
</dbReference>
<dbReference type="PANTHER" id="PTHR30419">
    <property type="entry name" value="HTH-TYPE TRANSCRIPTIONAL REGULATOR YBHD"/>
    <property type="match status" value="1"/>
</dbReference>
<proteinExistence type="predicted"/>
<accession>A0ABW6N374</accession>
<evidence type="ECO:0000313" key="2">
    <source>
        <dbReference type="EMBL" id="MFF0007715.1"/>
    </source>
</evidence>
<dbReference type="InterPro" id="IPR050950">
    <property type="entry name" value="HTH-type_LysR_regulators"/>
</dbReference>
<feature type="domain" description="LysR substrate-binding" evidence="1">
    <location>
        <begin position="4"/>
        <end position="133"/>
    </location>
</feature>
<dbReference type="EMBL" id="JBIAJP010000010">
    <property type="protein sequence ID" value="MFF0007715.1"/>
    <property type="molecule type" value="Genomic_DNA"/>
</dbReference>
<dbReference type="Proteomes" id="UP001601422">
    <property type="component" value="Unassembled WGS sequence"/>
</dbReference>
<evidence type="ECO:0000259" key="1">
    <source>
        <dbReference type="Pfam" id="PF03466"/>
    </source>
</evidence>
<gene>
    <name evidence="2" type="ORF">ACFYQT_30350</name>
</gene>
<evidence type="ECO:0000313" key="3">
    <source>
        <dbReference type="Proteomes" id="UP001601422"/>
    </source>
</evidence>
<dbReference type="RefSeq" id="WP_389832998.1">
    <property type="nucleotide sequence ID" value="NZ_JBIAJP010000010.1"/>
</dbReference>
<name>A0ABW6N374_9ACTN</name>